<dbReference type="Gene3D" id="1.10.510.10">
    <property type="entry name" value="Transferase(Phosphotransferase) domain 1"/>
    <property type="match status" value="1"/>
</dbReference>
<dbReference type="PIRSF" id="PIRSF000654">
    <property type="entry name" value="Integrin-linked_kinase"/>
    <property type="match status" value="1"/>
</dbReference>
<dbReference type="EMBL" id="VUJU01000236">
    <property type="protein sequence ID" value="KAF0771907.1"/>
    <property type="molecule type" value="Genomic_DNA"/>
</dbReference>
<accession>A0A6G0ZLF2</accession>
<dbReference type="SMART" id="SM00220">
    <property type="entry name" value="S_TKc"/>
    <property type="match status" value="1"/>
</dbReference>
<dbReference type="PANTHER" id="PTHR24361">
    <property type="entry name" value="MITOGEN-ACTIVATED KINASE KINASE KINASE"/>
    <property type="match status" value="1"/>
</dbReference>
<dbReference type="GO" id="GO:0005737">
    <property type="term" value="C:cytoplasm"/>
    <property type="evidence" value="ECO:0007669"/>
    <property type="project" value="TreeGrafter"/>
</dbReference>
<proteinExistence type="predicted"/>
<name>A0A6G0ZLF2_APHCR</name>
<keyword evidence="2" id="KW-0418">Kinase</keyword>
<keyword evidence="3" id="KW-1185">Reference proteome</keyword>
<comment type="caution">
    <text evidence="2">The sequence shown here is derived from an EMBL/GenBank/DDBJ whole genome shotgun (WGS) entry which is preliminary data.</text>
</comment>
<dbReference type="InterPro" id="IPR053235">
    <property type="entry name" value="Ser_Thr_kinase"/>
</dbReference>
<evidence type="ECO:0000313" key="2">
    <source>
        <dbReference type="EMBL" id="KAF0771907.1"/>
    </source>
</evidence>
<dbReference type="Proteomes" id="UP000478052">
    <property type="component" value="Unassembled WGS sequence"/>
</dbReference>
<evidence type="ECO:0000313" key="3">
    <source>
        <dbReference type="Proteomes" id="UP000478052"/>
    </source>
</evidence>
<dbReference type="InterPro" id="IPR011009">
    <property type="entry name" value="Kinase-like_dom_sf"/>
</dbReference>
<dbReference type="PROSITE" id="PS50011">
    <property type="entry name" value="PROTEIN_KINASE_DOM"/>
    <property type="match status" value="1"/>
</dbReference>
<gene>
    <name evidence="2" type="ORF">FWK35_00003168</name>
</gene>
<dbReference type="SUPFAM" id="SSF56112">
    <property type="entry name" value="Protein kinase-like (PK-like)"/>
    <property type="match status" value="1"/>
</dbReference>
<feature type="domain" description="Protein kinase" evidence="1">
    <location>
        <begin position="27"/>
        <end position="310"/>
    </location>
</feature>
<sequence length="310" mass="34877">PLYKKKNKMGDNCTPKILRSTAKLPETPALERIGYGTGVGVFNLQREDLSPWAAKIISRNAGRDRKQYSNRLQLEAKVLASLNHPNIIGYRAFVKRPDGREVLLMEQCEQSLIDLIEMRKEENLGPYPAEYITKVAVDIAKALEYLHSSLVLHGDIKSGNILVKNNFEIIKLCDFGVSLPLKSDGTLHKIKGCKAFYIGTPCWSAPEVLKGEECLGAIITSKADIFSYGLVLWEMMTLSFPNSSTAMDESYYTGISEDLDAHLGERPPLPDSLASDPRYKQIVELFNMCTMQDYKKRPSAKQILKFMDTY</sequence>
<dbReference type="Pfam" id="PF00069">
    <property type="entry name" value="Pkinase"/>
    <property type="match status" value="1"/>
</dbReference>
<dbReference type="GO" id="GO:0004674">
    <property type="term" value="F:protein serine/threonine kinase activity"/>
    <property type="evidence" value="ECO:0007669"/>
    <property type="project" value="TreeGrafter"/>
</dbReference>
<dbReference type="OrthoDB" id="4062651at2759"/>
<protein>
    <submittedName>
        <fullName evidence="2">Lymphokine-activated killer T-cell-originated protein kinase-like</fullName>
    </submittedName>
</protein>
<dbReference type="GO" id="GO:0005524">
    <property type="term" value="F:ATP binding"/>
    <property type="evidence" value="ECO:0007669"/>
    <property type="project" value="InterPro"/>
</dbReference>
<organism evidence="2 3">
    <name type="scientific">Aphis craccivora</name>
    <name type="common">Cowpea aphid</name>
    <dbReference type="NCBI Taxonomy" id="307492"/>
    <lineage>
        <taxon>Eukaryota</taxon>
        <taxon>Metazoa</taxon>
        <taxon>Ecdysozoa</taxon>
        <taxon>Arthropoda</taxon>
        <taxon>Hexapoda</taxon>
        <taxon>Insecta</taxon>
        <taxon>Pterygota</taxon>
        <taxon>Neoptera</taxon>
        <taxon>Paraneoptera</taxon>
        <taxon>Hemiptera</taxon>
        <taxon>Sternorrhyncha</taxon>
        <taxon>Aphidomorpha</taxon>
        <taxon>Aphidoidea</taxon>
        <taxon>Aphididae</taxon>
        <taxon>Aphidini</taxon>
        <taxon>Aphis</taxon>
        <taxon>Aphis</taxon>
    </lineage>
</organism>
<dbReference type="PROSITE" id="PS00108">
    <property type="entry name" value="PROTEIN_KINASE_ST"/>
    <property type="match status" value="1"/>
</dbReference>
<dbReference type="InterPro" id="IPR008271">
    <property type="entry name" value="Ser/Thr_kinase_AS"/>
</dbReference>
<dbReference type="InterPro" id="IPR000719">
    <property type="entry name" value="Prot_kinase_dom"/>
</dbReference>
<feature type="non-terminal residue" evidence="2">
    <location>
        <position position="1"/>
    </location>
</feature>
<keyword evidence="2" id="KW-0808">Transferase</keyword>
<reference evidence="2 3" key="1">
    <citation type="submission" date="2019-08" db="EMBL/GenBank/DDBJ databases">
        <title>Whole genome of Aphis craccivora.</title>
        <authorList>
            <person name="Voronova N.V."/>
            <person name="Shulinski R.S."/>
            <person name="Bandarenka Y.V."/>
            <person name="Zhorov D.G."/>
            <person name="Warner D."/>
        </authorList>
    </citation>
    <scope>NUCLEOTIDE SEQUENCE [LARGE SCALE GENOMIC DNA]</scope>
    <source>
        <strain evidence="2">180601</strain>
        <tissue evidence="2">Whole Body</tissue>
    </source>
</reference>
<dbReference type="AlphaFoldDB" id="A0A6G0ZLF2"/>
<evidence type="ECO:0000259" key="1">
    <source>
        <dbReference type="PROSITE" id="PS50011"/>
    </source>
</evidence>